<dbReference type="PANTHER" id="PTHR11851:SF49">
    <property type="entry name" value="MITOCHONDRIAL-PROCESSING PEPTIDASE SUBUNIT ALPHA"/>
    <property type="match status" value="1"/>
</dbReference>
<sequence>MFEHYTLKNGMEVILVPRAESPATTVMATVKVGSKYETKDISGLSHFLEHMAFKGTKQYPLPSDISTELDGLGAHYNAFTNEEWTAYYAKVRNDAFDKALNIIADMYLNPTVPAEELEKERGVIIEEINMYEDMPMWKVDELFSKVLYGDQPAGWSVAGRKEVVQRVQRDEFLAYRAKHYTSGNTIITVAGGYNPADVKEKIAAAFRGIMEAPDTPLPDVREKQSRPQEIVMFKESDQAHLVLGFRAFDAHDARHFPLMVLADLLGGGMSSRLFKHVRDELGLAYYIDAETHLFTNNGFVAARAGVAKDRVGDALRAIVAEFKELTERSVGEDELKKTRAHLIGGLFLSLETSDQLASFYTGQRVMNLAPLTPEDVAERIERVTAADIQAVARDLFTDDRLNLAALGPFKGESFGDILHIS</sequence>
<comment type="similarity">
    <text evidence="1 2">Belongs to the peptidase M16 family.</text>
</comment>
<dbReference type="InterPro" id="IPR007863">
    <property type="entry name" value="Peptidase_M16_C"/>
</dbReference>
<dbReference type="Proteomes" id="UP000176273">
    <property type="component" value="Unassembled WGS sequence"/>
</dbReference>
<evidence type="ECO:0000259" key="3">
    <source>
        <dbReference type="Pfam" id="PF00675"/>
    </source>
</evidence>
<feature type="domain" description="Peptidase M16 C-terminal" evidence="4">
    <location>
        <begin position="167"/>
        <end position="340"/>
    </location>
</feature>
<comment type="caution">
    <text evidence="5">The sequence shown here is derived from an EMBL/GenBank/DDBJ whole genome shotgun (WGS) entry which is preliminary data.</text>
</comment>
<dbReference type="Pfam" id="PF00675">
    <property type="entry name" value="Peptidase_M16"/>
    <property type="match status" value="1"/>
</dbReference>
<reference evidence="5 6" key="1">
    <citation type="journal article" date="2016" name="Nat. Commun.">
        <title>Thousands of microbial genomes shed light on interconnected biogeochemical processes in an aquifer system.</title>
        <authorList>
            <person name="Anantharaman K."/>
            <person name="Brown C.T."/>
            <person name="Hug L.A."/>
            <person name="Sharon I."/>
            <person name="Castelle C.J."/>
            <person name="Probst A.J."/>
            <person name="Thomas B.C."/>
            <person name="Singh A."/>
            <person name="Wilkins M.J."/>
            <person name="Karaoz U."/>
            <person name="Brodie E.L."/>
            <person name="Williams K.H."/>
            <person name="Hubbard S.S."/>
            <person name="Banfield J.F."/>
        </authorList>
    </citation>
    <scope>NUCLEOTIDE SEQUENCE [LARGE SCALE GENOMIC DNA]</scope>
</reference>
<accession>A0A1F6BKI3</accession>
<protein>
    <recommendedName>
        <fullName evidence="7">Peptidase M16</fullName>
    </recommendedName>
</protein>
<dbReference type="GO" id="GO:0046872">
    <property type="term" value="F:metal ion binding"/>
    <property type="evidence" value="ECO:0007669"/>
    <property type="project" value="InterPro"/>
</dbReference>
<evidence type="ECO:0000313" key="6">
    <source>
        <dbReference type="Proteomes" id="UP000176273"/>
    </source>
</evidence>
<dbReference type="EMBL" id="MFKH01000010">
    <property type="protein sequence ID" value="OGG37446.1"/>
    <property type="molecule type" value="Genomic_DNA"/>
</dbReference>
<dbReference type="InterPro" id="IPR050361">
    <property type="entry name" value="MPP/UQCRC_Complex"/>
</dbReference>
<evidence type="ECO:0000256" key="1">
    <source>
        <dbReference type="ARBA" id="ARBA00007261"/>
    </source>
</evidence>
<evidence type="ECO:0000256" key="2">
    <source>
        <dbReference type="RuleBase" id="RU004447"/>
    </source>
</evidence>
<dbReference type="Pfam" id="PF05193">
    <property type="entry name" value="Peptidase_M16_C"/>
    <property type="match status" value="1"/>
</dbReference>
<feature type="domain" description="Peptidase M16 N-terminal" evidence="3">
    <location>
        <begin position="18"/>
        <end position="158"/>
    </location>
</feature>
<dbReference type="SUPFAM" id="SSF63411">
    <property type="entry name" value="LuxS/MPP-like metallohydrolase"/>
    <property type="match status" value="2"/>
</dbReference>
<proteinExistence type="inferred from homology"/>
<dbReference type="InterPro" id="IPR011249">
    <property type="entry name" value="Metalloenz_LuxS/M16"/>
</dbReference>
<dbReference type="InterPro" id="IPR001431">
    <property type="entry name" value="Pept_M16_Zn_BS"/>
</dbReference>
<dbReference type="STRING" id="1798468.A2110_02490"/>
<dbReference type="GO" id="GO:0006508">
    <property type="term" value="P:proteolysis"/>
    <property type="evidence" value="ECO:0007669"/>
    <property type="project" value="InterPro"/>
</dbReference>
<evidence type="ECO:0008006" key="7">
    <source>
        <dbReference type="Google" id="ProtNLM"/>
    </source>
</evidence>
<organism evidence="5 6">
    <name type="scientific">Candidatus Jorgensenbacteria bacterium GWA1_54_12</name>
    <dbReference type="NCBI Taxonomy" id="1798468"/>
    <lineage>
        <taxon>Bacteria</taxon>
        <taxon>Candidatus Joergenseniibacteriota</taxon>
    </lineage>
</organism>
<evidence type="ECO:0000259" key="4">
    <source>
        <dbReference type="Pfam" id="PF05193"/>
    </source>
</evidence>
<dbReference type="PANTHER" id="PTHR11851">
    <property type="entry name" value="METALLOPROTEASE"/>
    <property type="match status" value="1"/>
</dbReference>
<dbReference type="PROSITE" id="PS00143">
    <property type="entry name" value="INSULINASE"/>
    <property type="match status" value="1"/>
</dbReference>
<dbReference type="GO" id="GO:0004222">
    <property type="term" value="F:metalloendopeptidase activity"/>
    <property type="evidence" value="ECO:0007669"/>
    <property type="project" value="InterPro"/>
</dbReference>
<dbReference type="InterPro" id="IPR011765">
    <property type="entry name" value="Pept_M16_N"/>
</dbReference>
<evidence type="ECO:0000313" key="5">
    <source>
        <dbReference type="EMBL" id="OGG37446.1"/>
    </source>
</evidence>
<gene>
    <name evidence="5" type="ORF">A2110_02490</name>
</gene>
<dbReference type="Gene3D" id="3.30.830.10">
    <property type="entry name" value="Metalloenzyme, LuxS/M16 peptidase-like"/>
    <property type="match status" value="2"/>
</dbReference>
<name>A0A1F6BKI3_9BACT</name>
<dbReference type="AlphaFoldDB" id="A0A1F6BKI3"/>